<sequence>MKIDELFKDSEDSNVKENYYIGKVTQIFSDSIYIQFENLNTSSSRIFLGDYLCPGKVGEYVIIDNFPLPLVGKIEQIKLKDSDNVHQSLKNADDETIYPTSKIQIIGTVNIIDDEVKVEFDGFKVPELAQKVYVCSNKIVKAIDATLYRKKPEENNSISFCNFHNGDKFQIAVDDLYQQHLMIVGSTNSGKSTSALSIIDKSLKKGVKYLILDPTGEYSGSFDLCKNIDKYTLGEDLYVENGHIRITQWCDMIGTNNDSQPATLNKAIEGLKIQHRKKKKGVYEYIGKNISIVENEILGFENECENFDVSLLGKQIKEQSVEPERNNNIYKQSSFKLGPNMYLIDKINLLISDNDFIKIFNFTGKEKENKSLQSILDEFYENKNSLYINCSKINNINVMSVFISILIDTVFTNSLKLKERKSFIIYLDEAHRYMKNEVSKEALIRIAREGRKYGIFMNLTTQSPNDVPDILLSQIGTFLIHRLSHNSDIQTMLEFTKENVGLQYLGQGEAILTSVHLTQDVKIDVNKSKLTHKNNTPSLLNK</sequence>
<protein>
    <submittedName>
        <fullName evidence="2">ATPase</fullName>
    </submittedName>
</protein>
<name>A0A0R1ZCC6_9LACO</name>
<organism evidence="2 3">
    <name type="scientific">Ligilactobacillus araffinosus DSM 20653</name>
    <dbReference type="NCBI Taxonomy" id="1423820"/>
    <lineage>
        <taxon>Bacteria</taxon>
        <taxon>Bacillati</taxon>
        <taxon>Bacillota</taxon>
        <taxon>Bacilli</taxon>
        <taxon>Lactobacillales</taxon>
        <taxon>Lactobacillaceae</taxon>
        <taxon>Ligilactobacillus</taxon>
    </lineage>
</organism>
<keyword evidence="3" id="KW-1185">Reference proteome</keyword>
<dbReference type="AlphaFoldDB" id="A0A0R1ZCC6"/>
<dbReference type="PANTHER" id="PTHR42957:SF1">
    <property type="entry name" value="HELICASE MJ1565-RELATED"/>
    <property type="match status" value="1"/>
</dbReference>
<dbReference type="InterPro" id="IPR002789">
    <property type="entry name" value="HerA_central"/>
</dbReference>
<evidence type="ECO:0000313" key="3">
    <source>
        <dbReference type="Proteomes" id="UP000051291"/>
    </source>
</evidence>
<feature type="domain" description="Helicase HerA central" evidence="1">
    <location>
        <begin position="170"/>
        <end position="358"/>
    </location>
</feature>
<dbReference type="PATRIC" id="fig|1423820.4.peg.1189"/>
<dbReference type="Proteomes" id="UP000051291">
    <property type="component" value="Unassembled WGS sequence"/>
</dbReference>
<proteinExistence type="predicted"/>
<dbReference type="STRING" id="1423820.FC64_GL001164"/>
<gene>
    <name evidence="2" type="ORF">FC64_GL001164</name>
</gene>
<dbReference type="EMBL" id="AYYZ01000029">
    <property type="protein sequence ID" value="KRM51970.1"/>
    <property type="molecule type" value="Genomic_DNA"/>
</dbReference>
<dbReference type="SUPFAM" id="SSF52540">
    <property type="entry name" value="P-loop containing nucleoside triphosphate hydrolases"/>
    <property type="match status" value="1"/>
</dbReference>
<reference evidence="2 3" key="1">
    <citation type="journal article" date="2015" name="Genome Announc.">
        <title>Expanding the biotechnology potential of lactobacilli through comparative genomics of 213 strains and associated genera.</title>
        <authorList>
            <person name="Sun Z."/>
            <person name="Harris H.M."/>
            <person name="McCann A."/>
            <person name="Guo C."/>
            <person name="Argimon S."/>
            <person name="Zhang W."/>
            <person name="Yang X."/>
            <person name="Jeffery I.B."/>
            <person name="Cooney J.C."/>
            <person name="Kagawa T.F."/>
            <person name="Liu W."/>
            <person name="Song Y."/>
            <person name="Salvetti E."/>
            <person name="Wrobel A."/>
            <person name="Rasinkangas P."/>
            <person name="Parkhill J."/>
            <person name="Rea M.C."/>
            <person name="O'Sullivan O."/>
            <person name="Ritari J."/>
            <person name="Douillard F.P."/>
            <person name="Paul Ross R."/>
            <person name="Yang R."/>
            <person name="Briner A.E."/>
            <person name="Felis G.E."/>
            <person name="de Vos W.M."/>
            <person name="Barrangou R."/>
            <person name="Klaenhammer T.R."/>
            <person name="Caufield P.W."/>
            <person name="Cui Y."/>
            <person name="Zhang H."/>
            <person name="O'Toole P.W."/>
        </authorList>
    </citation>
    <scope>NUCLEOTIDE SEQUENCE [LARGE SCALE GENOMIC DNA]</scope>
    <source>
        <strain evidence="2 3">DSM 20653</strain>
    </source>
</reference>
<evidence type="ECO:0000313" key="2">
    <source>
        <dbReference type="EMBL" id="KRM51970.1"/>
    </source>
</evidence>
<dbReference type="Pfam" id="PF01935">
    <property type="entry name" value="DUF87"/>
    <property type="match status" value="1"/>
</dbReference>
<dbReference type="Gene3D" id="3.40.50.300">
    <property type="entry name" value="P-loop containing nucleotide triphosphate hydrolases"/>
    <property type="match status" value="2"/>
</dbReference>
<comment type="caution">
    <text evidence="2">The sequence shown here is derived from an EMBL/GenBank/DDBJ whole genome shotgun (WGS) entry which is preliminary data.</text>
</comment>
<evidence type="ECO:0000259" key="1">
    <source>
        <dbReference type="Pfam" id="PF01935"/>
    </source>
</evidence>
<dbReference type="PANTHER" id="PTHR42957">
    <property type="entry name" value="HELICASE MJ1565-RELATED"/>
    <property type="match status" value="1"/>
</dbReference>
<dbReference type="InterPro" id="IPR008571">
    <property type="entry name" value="HerA-like"/>
</dbReference>
<dbReference type="Pfam" id="PF12846">
    <property type="entry name" value="AAA_10"/>
    <property type="match status" value="1"/>
</dbReference>
<accession>A0A0R1ZCC6</accession>
<dbReference type="InterPro" id="IPR027417">
    <property type="entry name" value="P-loop_NTPase"/>
</dbReference>
<dbReference type="RefSeq" id="WP_057906996.1">
    <property type="nucleotide sequence ID" value="NZ_AYYZ01000029.1"/>
</dbReference>